<organism evidence="2 3">
    <name type="scientific">Nitrospira defluvii</name>
    <dbReference type="NCBI Taxonomy" id="330214"/>
    <lineage>
        <taxon>Bacteria</taxon>
        <taxon>Pseudomonadati</taxon>
        <taxon>Nitrospirota</taxon>
        <taxon>Nitrospiria</taxon>
        <taxon>Nitrospirales</taxon>
        <taxon>Nitrospiraceae</taxon>
        <taxon>Nitrospira</taxon>
    </lineage>
</organism>
<accession>A0ABN7KQF8</accession>
<proteinExistence type="predicted"/>
<reference evidence="2 3" key="1">
    <citation type="submission" date="2021-02" db="EMBL/GenBank/DDBJ databases">
        <authorList>
            <person name="Han P."/>
        </authorList>
    </citation>
    <scope>NUCLEOTIDE SEQUENCE [LARGE SCALE GENOMIC DNA]</scope>
    <source>
        <strain evidence="2">Candidatus Nitrospira sp. ZN2</strain>
    </source>
</reference>
<keyword evidence="1" id="KW-0472">Membrane</keyword>
<comment type="caution">
    <text evidence="2">The sequence shown here is derived from an EMBL/GenBank/DDBJ whole genome shotgun (WGS) entry which is preliminary data.</text>
</comment>
<keyword evidence="3" id="KW-1185">Reference proteome</keyword>
<protein>
    <submittedName>
        <fullName evidence="2">Uncharacterized protein</fullName>
    </submittedName>
</protein>
<evidence type="ECO:0000256" key="1">
    <source>
        <dbReference type="SAM" id="Phobius"/>
    </source>
</evidence>
<evidence type="ECO:0000313" key="3">
    <source>
        <dbReference type="Proteomes" id="UP000675880"/>
    </source>
</evidence>
<feature type="transmembrane region" description="Helical" evidence="1">
    <location>
        <begin position="36"/>
        <end position="55"/>
    </location>
</feature>
<name>A0ABN7KQF8_9BACT</name>
<evidence type="ECO:0000313" key="2">
    <source>
        <dbReference type="EMBL" id="CAE6705723.1"/>
    </source>
</evidence>
<keyword evidence="1" id="KW-0812">Transmembrane</keyword>
<dbReference type="RefSeq" id="WP_213040772.1">
    <property type="nucleotide sequence ID" value="NZ_CAJNBJ010000001.1"/>
</dbReference>
<dbReference type="Proteomes" id="UP000675880">
    <property type="component" value="Unassembled WGS sequence"/>
</dbReference>
<dbReference type="EMBL" id="CAJNBJ010000001">
    <property type="protein sequence ID" value="CAE6705723.1"/>
    <property type="molecule type" value="Genomic_DNA"/>
</dbReference>
<keyword evidence="1" id="KW-1133">Transmembrane helix</keyword>
<sequence length="58" mass="6072">MNKLIVGVLGGVGVLQAANAFANVSEGPPDYSGITGLYYTLIALILGFGVYDTFFKKS</sequence>
<gene>
    <name evidence="2" type="ORF">NSPZN2_10965</name>
</gene>